<organism evidence="10 11">
    <name type="scientific">Desulfovibrio ferrophilus</name>
    <dbReference type="NCBI Taxonomy" id="241368"/>
    <lineage>
        <taxon>Bacteria</taxon>
        <taxon>Pseudomonadati</taxon>
        <taxon>Thermodesulfobacteriota</taxon>
        <taxon>Desulfovibrionia</taxon>
        <taxon>Desulfovibrionales</taxon>
        <taxon>Desulfovibrionaceae</taxon>
        <taxon>Desulfovibrio</taxon>
    </lineage>
</organism>
<dbReference type="InterPro" id="IPR003593">
    <property type="entry name" value="AAA+_ATPase"/>
</dbReference>
<dbReference type="RefSeq" id="WP_126377201.1">
    <property type="nucleotide sequence ID" value="NZ_AP017378.1"/>
</dbReference>
<evidence type="ECO:0000256" key="2">
    <source>
        <dbReference type="ARBA" id="ARBA00022448"/>
    </source>
</evidence>
<keyword evidence="2" id="KW-0813">Transport</keyword>
<keyword evidence="3 8" id="KW-0812">Transmembrane</keyword>
<evidence type="ECO:0000256" key="5">
    <source>
        <dbReference type="ARBA" id="ARBA00022840"/>
    </source>
</evidence>
<dbReference type="Proteomes" id="UP000269883">
    <property type="component" value="Chromosome"/>
</dbReference>
<dbReference type="InterPro" id="IPR050352">
    <property type="entry name" value="ABCG_transporters"/>
</dbReference>
<feature type="transmembrane region" description="Helical" evidence="8">
    <location>
        <begin position="970"/>
        <end position="992"/>
    </location>
</feature>
<reference evidence="10 11" key="1">
    <citation type="journal article" date="2018" name="Sci. Adv.">
        <title>Multi-heme cytochromes provide a pathway for survival in energy-limited environments.</title>
        <authorList>
            <person name="Deng X."/>
            <person name="Dohmae N."/>
            <person name="Nealson K.H."/>
            <person name="Hashimoto K."/>
            <person name="Okamoto A."/>
        </authorList>
    </citation>
    <scope>NUCLEOTIDE SEQUENCE [LARGE SCALE GENOMIC DNA]</scope>
    <source>
        <strain evidence="10 11">IS5</strain>
    </source>
</reference>
<keyword evidence="5" id="KW-0067">ATP-binding</keyword>
<keyword evidence="7 8" id="KW-0472">Membrane</keyword>
<evidence type="ECO:0000259" key="9">
    <source>
        <dbReference type="PROSITE" id="PS50893"/>
    </source>
</evidence>
<evidence type="ECO:0000313" key="10">
    <source>
        <dbReference type="EMBL" id="BBD07712.1"/>
    </source>
</evidence>
<dbReference type="SUPFAM" id="SSF52540">
    <property type="entry name" value="P-loop containing nucleoside triphosphate hydrolases"/>
    <property type="match status" value="1"/>
</dbReference>
<evidence type="ECO:0000256" key="7">
    <source>
        <dbReference type="ARBA" id="ARBA00023136"/>
    </source>
</evidence>
<comment type="subcellular location">
    <subcellularLocation>
        <location evidence="1">Membrane</location>
        <topology evidence="1">Multi-pass membrane protein</topology>
    </subcellularLocation>
</comment>
<dbReference type="GO" id="GO:0140359">
    <property type="term" value="F:ABC-type transporter activity"/>
    <property type="evidence" value="ECO:0007669"/>
    <property type="project" value="InterPro"/>
</dbReference>
<dbReference type="SMART" id="SM00382">
    <property type="entry name" value="AAA"/>
    <property type="match status" value="1"/>
</dbReference>
<evidence type="ECO:0000256" key="3">
    <source>
        <dbReference type="ARBA" id="ARBA00022692"/>
    </source>
</evidence>
<evidence type="ECO:0000256" key="1">
    <source>
        <dbReference type="ARBA" id="ARBA00004141"/>
    </source>
</evidence>
<dbReference type="GO" id="GO:0016020">
    <property type="term" value="C:membrane"/>
    <property type="evidence" value="ECO:0007669"/>
    <property type="project" value="UniProtKB-SubCell"/>
</dbReference>
<dbReference type="EMBL" id="AP017378">
    <property type="protein sequence ID" value="BBD07712.1"/>
    <property type="molecule type" value="Genomic_DNA"/>
</dbReference>
<protein>
    <submittedName>
        <fullName evidence="10">ABC-type multidrug transport system, ATPase component</fullName>
    </submittedName>
</protein>
<evidence type="ECO:0000256" key="8">
    <source>
        <dbReference type="SAM" id="Phobius"/>
    </source>
</evidence>
<sequence>MSEIVLNAVLHLFALIASARGEEEHKACHASVEAYLRQQVRIGSVEQYLGLYDEFYDLSLALDEKARKQAAWGICDQLRGKLPRQEQFVALAAVLTITSGSGAEPGIATIDGIIAAALDIDRKDFDALRLLILHPEDYTALDERFLVLDDGHLHADVPARRLSMPGFRAQWTLTRIQETGTLILVPTGRGHLTINGQLAVQGKLHVLPPGFVLRDSTGTGIYASQIEAALTDQAVGSQLVFEGRGLDFRFPGSDNGLHTFNFTEGSGRLIGVMGGSGTGKSTLLSILSGTLPPDAGQILLNGRDLYAESDSLDGVIGLVPQDDLLFDDLTVRQNLTSSARLCLADLPRDELDQRVEQTLHNLGQLDIADLKVGSPLDKTISGGQRKRLNIALELIREPAVLFADEPTSGLSSADSFNVMSLLKQQALSGRLVIVVIHQPSSDIFKLFDGLWLLDKGGRPVFEGNPLEAVSYFRSAIHAAGGGEGFCPTCGNVNPEQIFNIIEMRRVDEGGHFTDERLVSPEDWHQRYLAHHKAQDQPETEPPPKDVPAGLRRPGLLGQFSIFFERNLLARLANRQYVTLNLLEAPFIALLLGLLCRRSSGESYIFHDNMNVAVFFFMSVVVSLFLGLSVSAEEIVRDRKILRREAFLNLSWASYVNAKTAYLAGLTAVQTLAFTLVAQAVLQVPDMTLATWAVLFSCGTCSCLLGLNVSSAMRSAVAVYILIPLLLIPQMLLGGSVISMDELVSRDSGDLHVPWYANVMPSRWGYEALIVGQYAENRWMQGQFEDDCAVRQADWELDYRVQELKTLADFLFLPDPPDDFAPRAERYLTVLVHEVMALEAETGLDSGLEMDVFSLAGFDQEASKQLRKFLKDVAKQIRTERSKSYDRISSLETQRLDELGENGLEQLRRDYTNRSVELAARNAMSLESIRISGHRLVQLTDLVCAPTHSAWGMAHFGAGTKKLWGRAVPTVVYNIWFLWLLTLLLYLSLYFHLPERLSKLGKR</sequence>
<evidence type="ECO:0000256" key="6">
    <source>
        <dbReference type="ARBA" id="ARBA00022989"/>
    </source>
</evidence>
<feature type="transmembrane region" description="Helical" evidence="8">
    <location>
        <begin position="608"/>
        <end position="629"/>
    </location>
</feature>
<keyword evidence="4" id="KW-0547">Nucleotide-binding</keyword>
<feature type="domain" description="ABC transporter" evidence="9">
    <location>
        <begin position="241"/>
        <end position="481"/>
    </location>
</feature>
<feature type="transmembrane region" description="Helical" evidence="8">
    <location>
        <begin position="716"/>
        <end position="737"/>
    </location>
</feature>
<dbReference type="PROSITE" id="PS00211">
    <property type="entry name" value="ABC_TRANSPORTER_1"/>
    <property type="match status" value="1"/>
</dbReference>
<accession>A0A2Z6AWT3</accession>
<dbReference type="InterPro" id="IPR017871">
    <property type="entry name" value="ABC_transporter-like_CS"/>
</dbReference>
<proteinExistence type="predicted"/>
<feature type="transmembrane region" description="Helical" evidence="8">
    <location>
        <begin position="660"/>
        <end position="681"/>
    </location>
</feature>
<feature type="transmembrane region" description="Helical" evidence="8">
    <location>
        <begin position="688"/>
        <end position="710"/>
    </location>
</feature>
<dbReference type="PROSITE" id="PS50893">
    <property type="entry name" value="ABC_TRANSPORTER_2"/>
    <property type="match status" value="1"/>
</dbReference>
<dbReference type="Gene3D" id="3.40.50.300">
    <property type="entry name" value="P-loop containing nucleotide triphosphate hydrolases"/>
    <property type="match status" value="1"/>
</dbReference>
<name>A0A2Z6AWT3_9BACT</name>
<dbReference type="GO" id="GO:0005524">
    <property type="term" value="F:ATP binding"/>
    <property type="evidence" value="ECO:0007669"/>
    <property type="project" value="UniProtKB-KW"/>
</dbReference>
<dbReference type="AlphaFoldDB" id="A0A2Z6AWT3"/>
<evidence type="ECO:0000313" key="11">
    <source>
        <dbReference type="Proteomes" id="UP000269883"/>
    </source>
</evidence>
<dbReference type="InterPro" id="IPR013525">
    <property type="entry name" value="ABC2_TM"/>
</dbReference>
<dbReference type="GO" id="GO:0016887">
    <property type="term" value="F:ATP hydrolysis activity"/>
    <property type="evidence" value="ECO:0007669"/>
    <property type="project" value="InterPro"/>
</dbReference>
<keyword evidence="6 8" id="KW-1133">Transmembrane helix</keyword>
<dbReference type="PANTHER" id="PTHR48041">
    <property type="entry name" value="ABC TRANSPORTER G FAMILY MEMBER 28"/>
    <property type="match status" value="1"/>
</dbReference>
<keyword evidence="11" id="KW-1185">Reference proteome</keyword>
<dbReference type="Pfam" id="PF01061">
    <property type="entry name" value="ABC2_membrane"/>
    <property type="match status" value="1"/>
</dbReference>
<dbReference type="Pfam" id="PF00005">
    <property type="entry name" value="ABC_tran"/>
    <property type="match status" value="1"/>
</dbReference>
<gene>
    <name evidence="10" type="ORF">DFE_0986</name>
</gene>
<evidence type="ECO:0000256" key="4">
    <source>
        <dbReference type="ARBA" id="ARBA00022741"/>
    </source>
</evidence>
<dbReference type="KEGG" id="dfl:DFE_0986"/>
<dbReference type="PANTHER" id="PTHR48041:SF139">
    <property type="entry name" value="PROTEIN SCARLET"/>
    <property type="match status" value="1"/>
</dbReference>
<dbReference type="OrthoDB" id="9804819at2"/>
<dbReference type="InterPro" id="IPR003439">
    <property type="entry name" value="ABC_transporter-like_ATP-bd"/>
</dbReference>
<dbReference type="InterPro" id="IPR027417">
    <property type="entry name" value="P-loop_NTPase"/>
</dbReference>